<evidence type="ECO:0000313" key="1">
    <source>
        <dbReference type="EMBL" id="RSN67070.1"/>
    </source>
</evidence>
<dbReference type="NCBIfam" id="TIGR04076">
    <property type="entry name" value="TIGR04076 family protein"/>
    <property type="match status" value="1"/>
</dbReference>
<dbReference type="AlphaFoldDB" id="A0A3R9PPP4"/>
<name>A0A3R9PPP4_9CREN</name>
<sequence>MSYEVVVRVKEVRGRCAAGYSEGDSFSIVGFCVEGRVCIHALSSMLTLLSPFLKGIKAELLGIGSGDLGYVQCPDPGPPYTCGGTVIFELERKLKDF</sequence>
<reference evidence="1 2" key="1">
    <citation type="submission" date="2018-10" db="EMBL/GenBank/DDBJ databases">
        <title>Co-occurring genomic capacity for anaerobic methane metabolism and dissimilatory sulfite reduction discovered in the Korarchaeota.</title>
        <authorList>
            <person name="Mckay L.J."/>
            <person name="Dlakic M."/>
            <person name="Fields M.W."/>
            <person name="Delmont T.O."/>
            <person name="Eren A.M."/>
            <person name="Jay Z.J."/>
            <person name="Klingelsmith K.B."/>
            <person name="Rusch D.B."/>
            <person name="Inskeep W.P."/>
        </authorList>
    </citation>
    <scope>NUCLEOTIDE SEQUENCE [LARGE SCALE GENOMIC DNA]</scope>
    <source>
        <strain evidence="1 2">WS</strain>
    </source>
</reference>
<organism evidence="1 2">
    <name type="scientific">Candidatus Korarchaeum cryptofilum</name>
    <dbReference type="NCBI Taxonomy" id="498846"/>
    <lineage>
        <taxon>Archaea</taxon>
        <taxon>Thermoproteota</taxon>
        <taxon>Candidatus Korarchaeia</taxon>
        <taxon>Candidatus Korarchaeales</taxon>
        <taxon>Candidatus Korarchaeaceae</taxon>
        <taxon>Candidatus Korarchaeum</taxon>
    </lineage>
</organism>
<accession>A0A3R9PPP4</accession>
<dbReference type="InterPro" id="IPR023811">
    <property type="entry name" value="CHP04076"/>
</dbReference>
<dbReference type="RefSeq" id="WP_125743035.1">
    <property type="nucleotide sequence ID" value="NZ_RCOR01000050.1"/>
</dbReference>
<evidence type="ECO:0000313" key="2">
    <source>
        <dbReference type="Proteomes" id="UP000278149"/>
    </source>
</evidence>
<protein>
    <submittedName>
        <fullName evidence="1">TIGR04076 family protein</fullName>
    </submittedName>
</protein>
<comment type="caution">
    <text evidence="1">The sequence shown here is derived from an EMBL/GenBank/DDBJ whole genome shotgun (WGS) entry which is preliminary data.</text>
</comment>
<proteinExistence type="predicted"/>
<dbReference type="Proteomes" id="UP000278149">
    <property type="component" value="Unassembled WGS sequence"/>
</dbReference>
<gene>
    <name evidence="1" type="ORF">D9Q81_09335</name>
</gene>
<dbReference type="EMBL" id="RCOR01000050">
    <property type="protein sequence ID" value="RSN67070.1"/>
    <property type="molecule type" value="Genomic_DNA"/>
</dbReference>